<feature type="chain" id="PRO_5047107569" description="AMIN-like domain-containing protein" evidence="1">
    <location>
        <begin position="31"/>
        <end position="197"/>
    </location>
</feature>
<dbReference type="InterPro" id="IPR056303">
    <property type="entry name" value="AMIN-like"/>
</dbReference>
<comment type="caution">
    <text evidence="3">The sequence shown here is derived from an EMBL/GenBank/DDBJ whole genome shotgun (WGS) entry which is preliminary data.</text>
</comment>
<dbReference type="RefSeq" id="WP_381026007.1">
    <property type="nucleotide sequence ID" value="NZ_JBHSNY010000009.1"/>
</dbReference>
<protein>
    <recommendedName>
        <fullName evidence="2">AMIN-like domain-containing protein</fullName>
    </recommendedName>
</protein>
<evidence type="ECO:0000313" key="4">
    <source>
        <dbReference type="Proteomes" id="UP001596154"/>
    </source>
</evidence>
<keyword evidence="4" id="KW-1185">Reference proteome</keyword>
<accession>A0ABW0UXE7</accession>
<dbReference type="Pfam" id="PF24837">
    <property type="entry name" value="AMIN-like"/>
    <property type="match status" value="1"/>
</dbReference>
<reference evidence="4" key="1">
    <citation type="journal article" date="2019" name="Int. J. Syst. Evol. Microbiol.">
        <title>The Global Catalogue of Microorganisms (GCM) 10K type strain sequencing project: providing services to taxonomists for standard genome sequencing and annotation.</title>
        <authorList>
            <consortium name="The Broad Institute Genomics Platform"/>
            <consortium name="The Broad Institute Genome Sequencing Center for Infectious Disease"/>
            <person name="Wu L."/>
            <person name="Ma J."/>
        </authorList>
    </citation>
    <scope>NUCLEOTIDE SEQUENCE [LARGE SCALE GENOMIC DNA]</scope>
    <source>
        <strain evidence="4">CGMCC 4.7248</strain>
    </source>
</reference>
<feature type="domain" description="AMIN-like" evidence="2">
    <location>
        <begin position="60"/>
        <end position="191"/>
    </location>
</feature>
<evidence type="ECO:0000313" key="3">
    <source>
        <dbReference type="EMBL" id="MFC5637104.1"/>
    </source>
</evidence>
<proteinExistence type="predicted"/>
<dbReference type="EMBL" id="JBHSNY010000009">
    <property type="protein sequence ID" value="MFC5637104.1"/>
    <property type="molecule type" value="Genomic_DNA"/>
</dbReference>
<feature type="signal peptide" evidence="1">
    <location>
        <begin position="1"/>
        <end position="30"/>
    </location>
</feature>
<sequence length="197" mass="20802">MLRTRTTSAICATVALLGATLTAAAVPAGAAPAATARTTTACPTGWGSLEKTSRTSTATPVRNIRTGRHACFDRMVVDLPGAGRSGLGYWVRYVDRLYQDGSGRHVPVAGGAVLEVRVAAPAYDPDTGAPTYPARAGRPLPGVDLTGYRTFRDARFAGSFEGETQVGLGVRARLPFRVLQMTDRIVVDVAHTWTGRS</sequence>
<name>A0ABW0UXE7_9ACTN</name>
<organism evidence="3 4">
    <name type="scientific">Streptomyces bullii</name>
    <dbReference type="NCBI Taxonomy" id="349910"/>
    <lineage>
        <taxon>Bacteria</taxon>
        <taxon>Bacillati</taxon>
        <taxon>Actinomycetota</taxon>
        <taxon>Actinomycetes</taxon>
        <taxon>Kitasatosporales</taxon>
        <taxon>Streptomycetaceae</taxon>
        <taxon>Streptomyces</taxon>
    </lineage>
</organism>
<dbReference type="Proteomes" id="UP001596154">
    <property type="component" value="Unassembled WGS sequence"/>
</dbReference>
<gene>
    <name evidence="3" type="ORF">ACFPZJ_25520</name>
</gene>
<evidence type="ECO:0000259" key="2">
    <source>
        <dbReference type="Pfam" id="PF24837"/>
    </source>
</evidence>
<keyword evidence="1" id="KW-0732">Signal</keyword>
<evidence type="ECO:0000256" key="1">
    <source>
        <dbReference type="SAM" id="SignalP"/>
    </source>
</evidence>